<dbReference type="GO" id="GO:0016020">
    <property type="term" value="C:membrane"/>
    <property type="evidence" value="ECO:0007669"/>
    <property type="project" value="InterPro"/>
</dbReference>
<dbReference type="OrthoDB" id="3216131at2"/>
<keyword evidence="1" id="KW-0812">Transmembrane</keyword>
<organism evidence="2 3">
    <name type="scientific">Paeniglutamicibacter gangotriensis</name>
    <dbReference type="NCBI Taxonomy" id="254787"/>
    <lineage>
        <taxon>Bacteria</taxon>
        <taxon>Bacillati</taxon>
        <taxon>Actinomycetota</taxon>
        <taxon>Actinomycetes</taxon>
        <taxon>Micrococcales</taxon>
        <taxon>Micrococcaceae</taxon>
        <taxon>Paeniglutamicibacter</taxon>
    </lineage>
</organism>
<name>A0A5B0EPA2_9MICC</name>
<proteinExistence type="predicted"/>
<dbReference type="AlphaFoldDB" id="A0A5B0EPA2"/>
<dbReference type="RefSeq" id="WP_007271738.1">
    <property type="nucleotide sequence ID" value="NZ_JBITUG010000031.1"/>
</dbReference>
<keyword evidence="1" id="KW-1133">Transmembrane helix</keyword>
<gene>
    <name evidence="2" type="ORF">FQ154_00545</name>
</gene>
<dbReference type="InterPro" id="IPR003425">
    <property type="entry name" value="CCB3/YggT"/>
</dbReference>
<evidence type="ECO:0000313" key="2">
    <source>
        <dbReference type="EMBL" id="KAA0979691.1"/>
    </source>
</evidence>
<protein>
    <submittedName>
        <fullName evidence="2">YggT family protein</fullName>
    </submittedName>
</protein>
<accession>A0A5B0EPA2</accession>
<keyword evidence="1" id="KW-0472">Membrane</keyword>
<sequence length="101" mass="11366">MELIFALLYVVLTVLQIMLLLRIVLDITESFARSWRPKGMALVLVSMIAKTTDPPMRWLRSRIKPLDFGGIRLDLAFIILFLAVIVLKILVNNLGIGAMNG</sequence>
<feature type="transmembrane region" description="Helical" evidence="1">
    <location>
        <begin position="70"/>
        <end position="91"/>
    </location>
</feature>
<evidence type="ECO:0000313" key="3">
    <source>
        <dbReference type="Proteomes" id="UP000323856"/>
    </source>
</evidence>
<dbReference type="EMBL" id="VOBL01000001">
    <property type="protein sequence ID" value="KAA0979691.1"/>
    <property type="molecule type" value="Genomic_DNA"/>
</dbReference>
<reference evidence="2 3" key="1">
    <citation type="submission" date="2019-07" db="EMBL/GenBank/DDBJ databases">
        <title>Analysis of the biochemical properties, biological activity and biotechnological potential of siderophores and biosurfactants produced by Antarctic psychrotolerant bacteria.</title>
        <authorList>
            <person name="Styczynski M."/>
            <person name="Krucon T."/>
            <person name="Decewicz P."/>
            <person name="Dziewit L."/>
        </authorList>
    </citation>
    <scope>NUCLEOTIDE SEQUENCE [LARGE SCALE GENOMIC DNA]</scope>
    <source>
        <strain evidence="2 3">ANT_H27</strain>
    </source>
</reference>
<feature type="transmembrane region" description="Helical" evidence="1">
    <location>
        <begin position="6"/>
        <end position="25"/>
    </location>
</feature>
<dbReference type="Proteomes" id="UP000323856">
    <property type="component" value="Unassembled WGS sequence"/>
</dbReference>
<evidence type="ECO:0000256" key="1">
    <source>
        <dbReference type="SAM" id="Phobius"/>
    </source>
</evidence>
<comment type="caution">
    <text evidence="2">The sequence shown here is derived from an EMBL/GenBank/DDBJ whole genome shotgun (WGS) entry which is preliminary data.</text>
</comment>
<dbReference type="Pfam" id="PF02325">
    <property type="entry name" value="CCB3_YggT"/>
    <property type="match status" value="1"/>
</dbReference>